<organism evidence="6 7">
    <name type="scientific">Thalassotalea litorea</name>
    <dbReference type="NCBI Taxonomy" id="2020715"/>
    <lineage>
        <taxon>Bacteria</taxon>
        <taxon>Pseudomonadati</taxon>
        <taxon>Pseudomonadota</taxon>
        <taxon>Gammaproteobacteria</taxon>
        <taxon>Alteromonadales</taxon>
        <taxon>Colwelliaceae</taxon>
        <taxon>Thalassotalea</taxon>
    </lineage>
</organism>
<sequence length="330" mass="36758">MNTNNAATFNTINRGYNQTFQPGKLSLGLVVPIERYENGPLPSMQDHLQKVQLAESLGFSAVWLRDVPFNVPSFGDAGQVFDPFVYLGYLAAATKDIALGVSSIILPLRHPAHVAKAAASADQLSDGRLILGVASGDRPEEYPAMNMSFDDRGERFRESFNYIQAMWETQPTLQNTHGNINEDKLNPLDMLPKPVAGRLPLLITGSSQQSPEWGAQNADGWMTYPRNPVDQMRAISEWKRNVEAAGRAPQPVMQPLYIDLVEDDNARPTPIHLGFRTGVNYLREYLQTAEQIGVNHLALNLRFNRADMDETLKRLGEEILPNQNSMQLAS</sequence>
<dbReference type="Gene3D" id="3.20.20.30">
    <property type="entry name" value="Luciferase-like domain"/>
    <property type="match status" value="1"/>
</dbReference>
<keyword evidence="3" id="KW-0560">Oxidoreductase</keyword>
<gene>
    <name evidence="6" type="ORF">FE810_12540</name>
</gene>
<dbReference type="GO" id="GO:0004497">
    <property type="term" value="F:monooxygenase activity"/>
    <property type="evidence" value="ECO:0007669"/>
    <property type="project" value="UniProtKB-KW"/>
</dbReference>
<protein>
    <submittedName>
        <fullName evidence="6">LLM class oxidoreductase</fullName>
    </submittedName>
</protein>
<name>A0A5R9IF31_9GAMM</name>
<keyword evidence="4" id="KW-0503">Monooxygenase</keyword>
<evidence type="ECO:0000256" key="2">
    <source>
        <dbReference type="ARBA" id="ARBA00022643"/>
    </source>
</evidence>
<dbReference type="OrthoDB" id="7239898at2"/>
<reference evidence="6 7" key="1">
    <citation type="submission" date="2019-05" db="EMBL/GenBank/DDBJ databases">
        <title>Genome sequences of Thalassotalea litorea 1K03283.</title>
        <authorList>
            <person name="Zhang D."/>
        </authorList>
    </citation>
    <scope>NUCLEOTIDE SEQUENCE [LARGE SCALE GENOMIC DNA]</scope>
    <source>
        <strain evidence="6 7">MCCC 1K03283</strain>
    </source>
</reference>
<dbReference type="NCBIfam" id="TIGR03571">
    <property type="entry name" value="lucif_BA3436"/>
    <property type="match status" value="1"/>
</dbReference>
<evidence type="ECO:0000313" key="6">
    <source>
        <dbReference type="EMBL" id="TLU64130.1"/>
    </source>
</evidence>
<dbReference type="PANTHER" id="PTHR30011:SF16">
    <property type="entry name" value="C2H2 FINGER DOMAIN TRANSCRIPTION FACTOR (EUROFUNG)-RELATED"/>
    <property type="match status" value="1"/>
</dbReference>
<evidence type="ECO:0000256" key="4">
    <source>
        <dbReference type="ARBA" id="ARBA00023033"/>
    </source>
</evidence>
<dbReference type="RefSeq" id="WP_138320413.1">
    <property type="nucleotide sequence ID" value="NZ_VCBC01000012.1"/>
</dbReference>
<dbReference type="GO" id="GO:0016705">
    <property type="term" value="F:oxidoreductase activity, acting on paired donors, with incorporation or reduction of molecular oxygen"/>
    <property type="evidence" value="ECO:0007669"/>
    <property type="project" value="InterPro"/>
</dbReference>
<dbReference type="InterPro" id="IPR051260">
    <property type="entry name" value="Diverse_substr_monoxygenases"/>
</dbReference>
<evidence type="ECO:0000256" key="1">
    <source>
        <dbReference type="ARBA" id="ARBA00022630"/>
    </source>
</evidence>
<dbReference type="InterPro" id="IPR036661">
    <property type="entry name" value="Luciferase-like_sf"/>
</dbReference>
<comment type="caution">
    <text evidence="6">The sequence shown here is derived from an EMBL/GenBank/DDBJ whole genome shotgun (WGS) entry which is preliminary data.</text>
</comment>
<dbReference type="Pfam" id="PF00296">
    <property type="entry name" value="Bac_luciferase"/>
    <property type="match status" value="1"/>
</dbReference>
<dbReference type="AlphaFoldDB" id="A0A5R9IF31"/>
<evidence type="ECO:0000256" key="3">
    <source>
        <dbReference type="ARBA" id="ARBA00023002"/>
    </source>
</evidence>
<evidence type="ECO:0000313" key="7">
    <source>
        <dbReference type="Proteomes" id="UP000307790"/>
    </source>
</evidence>
<dbReference type="Proteomes" id="UP000307790">
    <property type="component" value="Unassembled WGS sequence"/>
</dbReference>
<dbReference type="EMBL" id="VCBC01000012">
    <property type="protein sequence ID" value="TLU64130.1"/>
    <property type="molecule type" value="Genomic_DNA"/>
</dbReference>
<dbReference type="InterPro" id="IPR011251">
    <property type="entry name" value="Luciferase-like_dom"/>
</dbReference>
<keyword evidence="1" id="KW-0285">Flavoprotein</keyword>
<feature type="domain" description="Luciferase-like" evidence="5">
    <location>
        <begin position="42"/>
        <end position="252"/>
    </location>
</feature>
<evidence type="ECO:0000259" key="5">
    <source>
        <dbReference type="Pfam" id="PF00296"/>
    </source>
</evidence>
<keyword evidence="7" id="KW-1185">Reference proteome</keyword>
<dbReference type="InterPro" id="IPR020020">
    <property type="entry name" value="Luciferase-type_oxidoreductase"/>
</dbReference>
<dbReference type="PANTHER" id="PTHR30011">
    <property type="entry name" value="ALKANESULFONATE MONOOXYGENASE-RELATED"/>
    <property type="match status" value="1"/>
</dbReference>
<dbReference type="SUPFAM" id="SSF51679">
    <property type="entry name" value="Bacterial luciferase-like"/>
    <property type="match status" value="1"/>
</dbReference>
<keyword evidence="2" id="KW-0288">FMN</keyword>
<accession>A0A5R9IF31</accession>
<proteinExistence type="predicted"/>